<evidence type="ECO:0000313" key="3">
    <source>
        <dbReference type="EMBL" id="TXK58175.1"/>
    </source>
</evidence>
<reference evidence="3 4" key="1">
    <citation type="submission" date="2019-08" db="EMBL/GenBank/DDBJ databases">
        <title>Rapid identification of Enteric Bacteria from Whole Genome Sequences (WGS) using Average Nucleotide Identity (ANI).</title>
        <authorList>
            <person name="Lane C."/>
        </authorList>
    </citation>
    <scope>NUCLEOTIDE SEQUENCE [LARGE SCALE GENOMIC DNA]</scope>
    <source>
        <strain evidence="3 4">D4984</strain>
    </source>
</reference>
<comment type="caution">
    <text evidence="3">The sequence shown here is derived from an EMBL/GenBank/DDBJ whole genome shotgun (WGS) entry which is preliminary data.</text>
</comment>
<evidence type="ECO:0000256" key="1">
    <source>
        <dbReference type="SAM" id="Coils"/>
    </source>
</evidence>
<dbReference type="Proteomes" id="UP000321317">
    <property type="component" value="Unassembled WGS sequence"/>
</dbReference>
<keyword evidence="1" id="KW-0175">Coiled coil</keyword>
<feature type="coiled-coil region" evidence="1">
    <location>
        <begin position="93"/>
        <end position="120"/>
    </location>
</feature>
<dbReference type="EMBL" id="VRMA01000035">
    <property type="protein sequence ID" value="TXK58175.1"/>
    <property type="molecule type" value="Genomic_DNA"/>
</dbReference>
<keyword evidence="2" id="KW-0812">Transmembrane</keyword>
<evidence type="ECO:0000313" key="4">
    <source>
        <dbReference type="Proteomes" id="UP000321317"/>
    </source>
</evidence>
<protein>
    <submittedName>
        <fullName evidence="3">Uncharacterized protein</fullName>
    </submittedName>
</protein>
<sequence length="134" mass="15093">MNNVALEAIEKGQILGSLSGSAILGLVVLALGYVAWHLFKTQQGQNLAKLDEQTKNIKEAKSLINESNLITKEQTKALKDNNTSMMKFIEVHCANANQKLDKIDNDLTALNRQFENLTHTRSERVNQMIKEREK</sequence>
<accession>A0ABY3L2T1</accession>
<keyword evidence="2" id="KW-1133">Transmembrane helix</keyword>
<dbReference type="RefSeq" id="WP_147734540.1">
    <property type="nucleotide sequence ID" value="NZ_JANKHQ010000044.1"/>
</dbReference>
<organism evidence="3 4">
    <name type="scientific">Campylobacter helveticus</name>
    <dbReference type="NCBI Taxonomy" id="28898"/>
    <lineage>
        <taxon>Bacteria</taxon>
        <taxon>Pseudomonadati</taxon>
        <taxon>Campylobacterota</taxon>
        <taxon>Epsilonproteobacteria</taxon>
        <taxon>Campylobacterales</taxon>
        <taxon>Campylobacteraceae</taxon>
        <taxon>Campylobacter</taxon>
    </lineage>
</organism>
<gene>
    <name evidence="3" type="ORF">FVD16_03780</name>
</gene>
<keyword evidence="4" id="KW-1185">Reference proteome</keyword>
<keyword evidence="2" id="KW-0472">Membrane</keyword>
<feature type="transmembrane region" description="Helical" evidence="2">
    <location>
        <begin position="20"/>
        <end position="39"/>
    </location>
</feature>
<name>A0ABY3L2T1_9BACT</name>
<evidence type="ECO:0000256" key="2">
    <source>
        <dbReference type="SAM" id="Phobius"/>
    </source>
</evidence>
<proteinExistence type="predicted"/>